<keyword evidence="1" id="KW-0732">Signal</keyword>
<accession>A0A2V4UX93</accession>
<gene>
    <name evidence="2" type="ORF">DFP82_101489</name>
</gene>
<feature type="chain" id="PRO_5015890411" evidence="1">
    <location>
        <begin position="23"/>
        <end position="342"/>
    </location>
</feature>
<dbReference type="Proteomes" id="UP000247746">
    <property type="component" value="Unassembled WGS sequence"/>
</dbReference>
<dbReference type="AlphaFoldDB" id="A0A2V4UX93"/>
<dbReference type="EMBL" id="QJSU01000001">
    <property type="protein sequence ID" value="PYE41166.1"/>
    <property type="molecule type" value="Genomic_DNA"/>
</dbReference>
<comment type="caution">
    <text evidence="2">The sequence shown here is derived from an EMBL/GenBank/DDBJ whole genome shotgun (WGS) entry which is preliminary data.</text>
</comment>
<sequence>MNCKLFLSILSIGFLTTAFSHADESVTANIDAPSIASKLSDINRNDLAIASPLGITVGEDSIDVAMQKHPGLEPTLQYWNSEWFDDDPLGYRFYNLLTDMSSTEYGNIKEIGVFADSKNIIQEIYIVYDTELVSYDEILSDIKQSYLEHPMTIGRLNNSYAYINNDFPEHSRGYFIGEATQFVGKNVNIDIADFLSGEIKEDLSNMSSMKQLDGTSMAQLYSEPDWREDALERSLTVIYSSPSMVSMRNKQYFYTEKIYSNIYQVEKIITDYLAQVGSDNFKLNNMTYHDILTRFVDQQPIPSSDDEAIELYKTIVAQTQKDLFLIKAFTMSEKIRAAIPWK</sequence>
<dbReference type="RefSeq" id="WP_110922120.1">
    <property type="nucleotide sequence ID" value="NZ_QJSU01000001.1"/>
</dbReference>
<proteinExistence type="predicted"/>
<keyword evidence="3" id="KW-1185">Reference proteome</keyword>
<evidence type="ECO:0000313" key="3">
    <source>
        <dbReference type="Proteomes" id="UP000247746"/>
    </source>
</evidence>
<protein>
    <submittedName>
        <fullName evidence="2">Uncharacterized protein</fullName>
    </submittedName>
</protein>
<name>A0A2V4UX93_9GAMM</name>
<reference evidence="2 3" key="1">
    <citation type="submission" date="2018-06" db="EMBL/GenBank/DDBJ databases">
        <title>Genomic Encyclopedia of Type Strains, Phase III (KMG-III): the genomes of soil and plant-associated and newly described type strains.</title>
        <authorList>
            <person name="Whitman W."/>
        </authorList>
    </citation>
    <scope>NUCLEOTIDE SEQUENCE [LARGE SCALE GENOMIC DNA]</scope>
    <source>
        <strain evidence="2 3">CECT 5889</strain>
    </source>
</reference>
<evidence type="ECO:0000256" key="1">
    <source>
        <dbReference type="SAM" id="SignalP"/>
    </source>
</evidence>
<feature type="signal peptide" evidence="1">
    <location>
        <begin position="1"/>
        <end position="22"/>
    </location>
</feature>
<evidence type="ECO:0000313" key="2">
    <source>
        <dbReference type="EMBL" id="PYE41166.1"/>
    </source>
</evidence>
<organism evidence="2 3">
    <name type="scientific">Psychrobacter fozii</name>
    <dbReference type="NCBI Taxonomy" id="198480"/>
    <lineage>
        <taxon>Bacteria</taxon>
        <taxon>Pseudomonadati</taxon>
        <taxon>Pseudomonadota</taxon>
        <taxon>Gammaproteobacteria</taxon>
        <taxon>Moraxellales</taxon>
        <taxon>Moraxellaceae</taxon>
        <taxon>Psychrobacter</taxon>
    </lineage>
</organism>